<dbReference type="Gene3D" id="3.50.50.60">
    <property type="entry name" value="FAD/NAD(P)-binding domain"/>
    <property type="match status" value="2"/>
</dbReference>
<comment type="caution">
    <text evidence="2">The sequence shown here is derived from an EMBL/GenBank/DDBJ whole genome shotgun (WGS) entry which is preliminary data.</text>
</comment>
<evidence type="ECO:0000313" key="2">
    <source>
        <dbReference type="EMBL" id="MBB3971985.1"/>
    </source>
</evidence>
<keyword evidence="3" id="KW-1185">Reference proteome</keyword>
<evidence type="ECO:0000313" key="3">
    <source>
        <dbReference type="Proteomes" id="UP000528964"/>
    </source>
</evidence>
<protein>
    <submittedName>
        <fullName evidence="2">Putative NAD(P)/FAD-binding protein YdhS</fullName>
    </submittedName>
</protein>
<dbReference type="AlphaFoldDB" id="A0A7W6D091"/>
<proteinExistence type="predicted"/>
<dbReference type="InterPro" id="IPR052189">
    <property type="entry name" value="L-asp_N-monooxygenase_NS-form"/>
</dbReference>
<feature type="domain" description="FAD-dependent urate hydroxylase HpyO/Asp monooxygenase CreE-like FAD/NAD(P)-binding" evidence="1">
    <location>
        <begin position="10"/>
        <end position="161"/>
    </location>
</feature>
<dbReference type="InterPro" id="IPR038732">
    <property type="entry name" value="HpyO/CreE_NAD-binding"/>
</dbReference>
<dbReference type="PANTHER" id="PTHR40254">
    <property type="entry name" value="BLR0577 PROTEIN"/>
    <property type="match status" value="1"/>
</dbReference>
<organism evidence="2 3">
    <name type="scientific">Hansschlegelia beijingensis</name>
    <dbReference type="NCBI Taxonomy" id="1133344"/>
    <lineage>
        <taxon>Bacteria</taxon>
        <taxon>Pseudomonadati</taxon>
        <taxon>Pseudomonadota</taxon>
        <taxon>Alphaproteobacteria</taxon>
        <taxon>Hyphomicrobiales</taxon>
        <taxon>Methylopilaceae</taxon>
        <taxon>Hansschlegelia</taxon>
    </lineage>
</organism>
<dbReference type="InterPro" id="IPR036188">
    <property type="entry name" value="FAD/NAD-bd_sf"/>
</dbReference>
<dbReference type="Pfam" id="PF13454">
    <property type="entry name" value="NAD_binding_9"/>
    <property type="match status" value="1"/>
</dbReference>
<dbReference type="PANTHER" id="PTHR40254:SF1">
    <property type="entry name" value="BLR0577 PROTEIN"/>
    <property type="match status" value="1"/>
</dbReference>
<evidence type="ECO:0000259" key="1">
    <source>
        <dbReference type="Pfam" id="PF13454"/>
    </source>
</evidence>
<name>A0A7W6D091_9HYPH</name>
<dbReference type="EMBL" id="JACIDR010000001">
    <property type="protein sequence ID" value="MBB3971985.1"/>
    <property type="molecule type" value="Genomic_DNA"/>
</dbReference>
<dbReference type="SUPFAM" id="SSF51905">
    <property type="entry name" value="FAD/NAD(P)-binding domain"/>
    <property type="match status" value="2"/>
</dbReference>
<dbReference type="RefSeq" id="WP_183393815.1">
    <property type="nucleotide sequence ID" value="NZ_JACIDR010000001.1"/>
</dbReference>
<sequence length="470" mass="50597">MSGRGRLVVAVIGGGFVGAALAYQLARRAPDVFRIVVIEPRPQLGGGLAYSTPDPAHRTNVPASRMTFLPSDPCHFDRWLKADGALRDDPEATLPDGRKFPRRSLFGRYAAETIEPFLLTGEIEHLCDRATAVRETADGYRIELAEGAAQEADFVALAASHPAPAAPPPLAHFAGDPRLIRNAMTGQALRRLSPDARVLIVGCGLAMADIVASLDARGHGGPIHAISRRGLIPRPHADAPGEFGAFAEAPSRTALALLRRVRGTIRLAEAEGRPWQHVMDACRTQGRAIWAALPPAERRRLARRLRPFWDAHRFRVAPQTDAVLRRRLREGGLRVDAARIVEAKPNDAAIEVTIQHRGGRLETGAFDAVALATGPAHRALVETDPLFFELHRSGLVTLDDVGLALAVDGRSRAVGRGGRARPTFWIAGPLARGAFGELMGLPEVGRHAEEVAGDVIRSYAGRVAEARVVA</sequence>
<reference evidence="2 3" key="1">
    <citation type="submission" date="2020-08" db="EMBL/GenBank/DDBJ databases">
        <title>Genomic Encyclopedia of Type Strains, Phase IV (KMG-IV): sequencing the most valuable type-strain genomes for metagenomic binning, comparative biology and taxonomic classification.</title>
        <authorList>
            <person name="Goeker M."/>
        </authorList>
    </citation>
    <scope>NUCLEOTIDE SEQUENCE [LARGE SCALE GENOMIC DNA]</scope>
    <source>
        <strain evidence="2 3">DSM 25481</strain>
    </source>
</reference>
<dbReference type="Proteomes" id="UP000528964">
    <property type="component" value="Unassembled WGS sequence"/>
</dbReference>
<accession>A0A7W6D091</accession>
<gene>
    <name evidence="2" type="ORF">GGR24_000618</name>
</gene>